<comment type="subunit">
    <text evidence="4 12">F-type ATPases have 2 components, CF(1) - the catalytic core - and CF(0) - the membrane proton channel. CF(1) has five subunits: alpha(3), beta(3), gamma(1), delta(1), epsilon(1). CF(0) has three main subunits: a, b and c.</text>
</comment>
<dbReference type="HAMAP" id="MF_00815">
    <property type="entry name" value="ATP_synth_gamma_bact"/>
    <property type="match status" value="1"/>
</dbReference>
<dbReference type="Gene3D" id="1.10.287.80">
    <property type="entry name" value="ATP synthase, gamma subunit, helix hairpin domain"/>
    <property type="match status" value="2"/>
</dbReference>
<dbReference type="GO" id="GO:0045259">
    <property type="term" value="C:proton-transporting ATP synthase complex"/>
    <property type="evidence" value="ECO:0007669"/>
    <property type="project" value="UniProtKB-KW"/>
</dbReference>
<dbReference type="AlphaFoldDB" id="A0A6N7QS45"/>
<dbReference type="Proteomes" id="UP000433788">
    <property type="component" value="Unassembled WGS sequence"/>
</dbReference>
<sequence>MSGAKEIRTQIKSVNNTQKITTAMEMVAASKMRGAQQRMRQAQPYAEKMRQVIGHLAQANPDYSHPFLQRGDGNASSDGKSGAVGYIIISSDRGLCGGLNNNLFRGVLRELMAHRKAGEEARLCTVGSKAIQFFSRLSAPIIGEVSQLGDTPRLQDLIGTIRVMMDQFEAGEISRVLLCYNRFVNTMTQAPTMEQLLPLPPSDEPELVERGHTWDYIYEPSAEEALSLLLERYLESLVYQAVVENIACEQAARMVAMKSASDNAGKLIDELNLAYNKARQAAITTELSEIVAGAEAV</sequence>
<dbReference type="CDD" id="cd12151">
    <property type="entry name" value="F1-ATPase_gamma"/>
    <property type="match status" value="1"/>
</dbReference>
<dbReference type="GO" id="GO:0005524">
    <property type="term" value="F:ATP binding"/>
    <property type="evidence" value="ECO:0007669"/>
    <property type="project" value="UniProtKB-UniRule"/>
</dbReference>
<evidence type="ECO:0000313" key="13">
    <source>
        <dbReference type="EMBL" id="MRH78420.1"/>
    </source>
</evidence>
<dbReference type="FunFam" id="1.10.287.80:FF:000005">
    <property type="entry name" value="ATP synthase gamma chain"/>
    <property type="match status" value="1"/>
</dbReference>
<evidence type="ECO:0000256" key="1">
    <source>
        <dbReference type="ARBA" id="ARBA00003456"/>
    </source>
</evidence>
<keyword evidence="10 12" id="KW-0139">CF(1)</keyword>
<dbReference type="Gene3D" id="3.40.1380.10">
    <property type="match status" value="1"/>
</dbReference>
<dbReference type="GO" id="GO:0005886">
    <property type="term" value="C:plasma membrane"/>
    <property type="evidence" value="ECO:0007669"/>
    <property type="project" value="UniProtKB-SubCell"/>
</dbReference>
<keyword evidence="7 12" id="KW-0375">Hydrogen ion transport</keyword>
<evidence type="ECO:0000256" key="6">
    <source>
        <dbReference type="ARBA" id="ARBA00022475"/>
    </source>
</evidence>
<dbReference type="SUPFAM" id="SSF52943">
    <property type="entry name" value="ATP synthase (F1-ATPase), gamma subunit"/>
    <property type="match status" value="1"/>
</dbReference>
<evidence type="ECO:0000256" key="2">
    <source>
        <dbReference type="ARBA" id="ARBA00004170"/>
    </source>
</evidence>
<dbReference type="NCBIfam" id="NF004144">
    <property type="entry name" value="PRK05621.1-1"/>
    <property type="match status" value="1"/>
</dbReference>
<dbReference type="EMBL" id="WJPP01000003">
    <property type="protein sequence ID" value="MRH78420.1"/>
    <property type="molecule type" value="Genomic_DNA"/>
</dbReference>
<dbReference type="PANTHER" id="PTHR11693:SF22">
    <property type="entry name" value="ATP SYNTHASE SUBUNIT GAMMA, MITOCHONDRIAL"/>
    <property type="match status" value="1"/>
</dbReference>
<evidence type="ECO:0000256" key="12">
    <source>
        <dbReference type="HAMAP-Rule" id="MF_00815"/>
    </source>
</evidence>
<evidence type="ECO:0000256" key="5">
    <source>
        <dbReference type="ARBA" id="ARBA00022448"/>
    </source>
</evidence>
<evidence type="ECO:0000256" key="7">
    <source>
        <dbReference type="ARBA" id="ARBA00022781"/>
    </source>
</evidence>
<comment type="caution">
    <text evidence="13">The sequence shown here is derived from an EMBL/GenBank/DDBJ whole genome shotgun (WGS) entry which is preliminary data.</text>
</comment>
<evidence type="ECO:0000256" key="9">
    <source>
        <dbReference type="ARBA" id="ARBA00023136"/>
    </source>
</evidence>
<keyword evidence="5 12" id="KW-0813">Transport</keyword>
<keyword evidence="6 12" id="KW-1003">Cell membrane</keyword>
<dbReference type="NCBIfam" id="TIGR01146">
    <property type="entry name" value="ATPsyn_F1gamma"/>
    <property type="match status" value="1"/>
</dbReference>
<evidence type="ECO:0000313" key="14">
    <source>
        <dbReference type="Proteomes" id="UP000433788"/>
    </source>
</evidence>
<keyword evidence="9 12" id="KW-0472">Membrane</keyword>
<dbReference type="Pfam" id="PF00231">
    <property type="entry name" value="ATP-synt"/>
    <property type="match status" value="1"/>
</dbReference>
<comment type="similarity">
    <text evidence="3 12">Belongs to the ATPase gamma chain family.</text>
</comment>
<dbReference type="PROSITE" id="PS00153">
    <property type="entry name" value="ATPASE_GAMMA"/>
    <property type="match status" value="1"/>
</dbReference>
<evidence type="ECO:0000256" key="3">
    <source>
        <dbReference type="ARBA" id="ARBA00007681"/>
    </source>
</evidence>
<evidence type="ECO:0000256" key="10">
    <source>
        <dbReference type="ARBA" id="ARBA00023196"/>
    </source>
</evidence>
<dbReference type="InterPro" id="IPR023632">
    <property type="entry name" value="ATP_synth_F1_gsu_CS"/>
</dbReference>
<dbReference type="RefSeq" id="WP_153719461.1">
    <property type="nucleotide sequence ID" value="NZ_WJPP01000003.1"/>
</dbReference>
<dbReference type="PANTHER" id="PTHR11693">
    <property type="entry name" value="ATP SYNTHASE GAMMA CHAIN"/>
    <property type="match status" value="1"/>
</dbReference>
<dbReference type="GO" id="GO:0046933">
    <property type="term" value="F:proton-transporting ATP synthase activity, rotational mechanism"/>
    <property type="evidence" value="ECO:0007669"/>
    <property type="project" value="UniProtKB-UniRule"/>
</dbReference>
<reference evidence="13 14" key="1">
    <citation type="submission" date="2019-11" db="EMBL/GenBank/DDBJ databases">
        <authorList>
            <person name="Zhang X.Y."/>
        </authorList>
    </citation>
    <scope>NUCLEOTIDE SEQUENCE [LARGE SCALE GENOMIC DNA]</scope>
    <source>
        <strain evidence="13 14">C176</strain>
    </source>
</reference>
<keyword evidence="11 12" id="KW-0066">ATP synthesis</keyword>
<evidence type="ECO:0000256" key="11">
    <source>
        <dbReference type="ARBA" id="ARBA00023310"/>
    </source>
</evidence>
<evidence type="ECO:0000256" key="8">
    <source>
        <dbReference type="ARBA" id="ARBA00023065"/>
    </source>
</evidence>
<protein>
    <recommendedName>
        <fullName evidence="12">ATP synthase gamma chain</fullName>
    </recommendedName>
    <alternativeName>
        <fullName evidence="12">ATP synthase F1 sector gamma subunit</fullName>
    </alternativeName>
    <alternativeName>
        <fullName evidence="12">F-ATPase gamma subunit</fullName>
    </alternativeName>
</protein>
<dbReference type="GO" id="GO:0042777">
    <property type="term" value="P:proton motive force-driven plasma membrane ATP synthesis"/>
    <property type="evidence" value="ECO:0007669"/>
    <property type="project" value="UniProtKB-UniRule"/>
</dbReference>
<gene>
    <name evidence="12 13" type="primary">atpG</name>
    <name evidence="13" type="ORF">GH984_06835</name>
</gene>
<name>A0A6N7QS45_9GAMM</name>
<proteinExistence type="inferred from homology"/>
<accession>A0A6N7QS45</accession>
<dbReference type="InterPro" id="IPR000131">
    <property type="entry name" value="ATP_synth_F1_gsu"/>
</dbReference>
<organism evidence="13 14">
    <name type="scientific">Spiribacter salilacus</name>
    <dbReference type="NCBI Taxonomy" id="2664894"/>
    <lineage>
        <taxon>Bacteria</taxon>
        <taxon>Pseudomonadati</taxon>
        <taxon>Pseudomonadota</taxon>
        <taxon>Gammaproteobacteria</taxon>
        <taxon>Chromatiales</taxon>
        <taxon>Ectothiorhodospiraceae</taxon>
        <taxon>Spiribacter</taxon>
    </lineage>
</organism>
<dbReference type="InterPro" id="IPR035968">
    <property type="entry name" value="ATP_synth_F1_ATPase_gsu"/>
</dbReference>
<comment type="function">
    <text evidence="1 12">Produces ATP from ADP in the presence of a proton gradient across the membrane. The gamma chain is believed to be important in regulating ATPase activity and the flow of protons through the CF(0) complex.</text>
</comment>
<keyword evidence="8 12" id="KW-0406">Ion transport</keyword>
<keyword evidence="14" id="KW-1185">Reference proteome</keyword>
<comment type="subcellular location">
    <subcellularLocation>
        <location evidence="12">Cell membrane</location>
        <topology evidence="12">Peripheral membrane protein</topology>
    </subcellularLocation>
    <subcellularLocation>
        <location evidence="2">Membrane</location>
        <topology evidence="2">Peripheral membrane protein</topology>
    </subcellularLocation>
</comment>
<evidence type="ECO:0000256" key="4">
    <source>
        <dbReference type="ARBA" id="ARBA00011648"/>
    </source>
</evidence>
<dbReference type="PRINTS" id="PR00126">
    <property type="entry name" value="ATPASEGAMMA"/>
</dbReference>